<sequence length="76" mass="8222">MDGQNCNNICSRTHQPAVNLKKKKKKEIPDRVTLKKEIGLLSACTIIIGFCSGTQSGGCANRTGYLQPSQSTGRLL</sequence>
<name>A0A3Q2G601_CYPVA</name>
<keyword evidence="2" id="KW-1185">Reference proteome</keyword>
<evidence type="ECO:0000313" key="1">
    <source>
        <dbReference type="Ensembl" id="ENSCVAP00000018670.1"/>
    </source>
</evidence>
<accession>A0A3Q2G601</accession>
<dbReference type="STRING" id="28743.ENSCVAP00000018670"/>
<dbReference type="Ensembl" id="ENSCVAT00000027675.1">
    <property type="protein sequence ID" value="ENSCVAP00000018670.1"/>
    <property type="gene ID" value="ENSCVAG00000021959.1"/>
</dbReference>
<dbReference type="AlphaFoldDB" id="A0A3Q2G601"/>
<evidence type="ECO:0000313" key="2">
    <source>
        <dbReference type="Proteomes" id="UP000265020"/>
    </source>
</evidence>
<proteinExistence type="predicted"/>
<organism evidence="1 2">
    <name type="scientific">Cyprinodon variegatus</name>
    <name type="common">Sheepshead minnow</name>
    <dbReference type="NCBI Taxonomy" id="28743"/>
    <lineage>
        <taxon>Eukaryota</taxon>
        <taxon>Metazoa</taxon>
        <taxon>Chordata</taxon>
        <taxon>Craniata</taxon>
        <taxon>Vertebrata</taxon>
        <taxon>Euteleostomi</taxon>
        <taxon>Actinopterygii</taxon>
        <taxon>Neopterygii</taxon>
        <taxon>Teleostei</taxon>
        <taxon>Neoteleostei</taxon>
        <taxon>Acanthomorphata</taxon>
        <taxon>Ovalentaria</taxon>
        <taxon>Atherinomorphae</taxon>
        <taxon>Cyprinodontiformes</taxon>
        <taxon>Cyprinodontidae</taxon>
        <taxon>Cyprinodon</taxon>
    </lineage>
</organism>
<dbReference type="GeneTree" id="ENSGT01110000269083"/>
<dbReference type="Proteomes" id="UP000265020">
    <property type="component" value="Unassembled WGS sequence"/>
</dbReference>
<reference evidence="1" key="1">
    <citation type="submission" date="2025-08" db="UniProtKB">
        <authorList>
            <consortium name="Ensembl"/>
        </authorList>
    </citation>
    <scope>IDENTIFICATION</scope>
</reference>
<protein>
    <submittedName>
        <fullName evidence="1">Uncharacterized protein</fullName>
    </submittedName>
</protein>
<reference evidence="1" key="2">
    <citation type="submission" date="2025-09" db="UniProtKB">
        <authorList>
            <consortium name="Ensembl"/>
        </authorList>
    </citation>
    <scope>IDENTIFICATION</scope>
</reference>